<dbReference type="RefSeq" id="WP_239159703.1">
    <property type="nucleotide sequence ID" value="NZ_BAAATV010000033.1"/>
</dbReference>
<dbReference type="GO" id="GO:0016787">
    <property type="term" value="F:hydrolase activity"/>
    <property type="evidence" value="ECO:0007669"/>
    <property type="project" value="UniProtKB-KW"/>
</dbReference>
<dbReference type="PROSITE" id="PS51462">
    <property type="entry name" value="NUDIX"/>
    <property type="match status" value="1"/>
</dbReference>
<evidence type="ECO:0000259" key="1">
    <source>
        <dbReference type="PROSITE" id="PS51462"/>
    </source>
</evidence>
<keyword evidence="3" id="KW-1185">Reference proteome</keyword>
<reference evidence="2 3" key="1">
    <citation type="submission" date="2021-01" db="EMBL/GenBank/DDBJ databases">
        <title>Whole genome shotgun sequence of Actinoplanes humidus NBRC 14915.</title>
        <authorList>
            <person name="Komaki H."/>
            <person name="Tamura T."/>
        </authorList>
    </citation>
    <scope>NUCLEOTIDE SEQUENCE [LARGE SCALE GENOMIC DNA]</scope>
    <source>
        <strain evidence="2 3">NBRC 14915</strain>
    </source>
</reference>
<dbReference type="Gene3D" id="3.90.79.10">
    <property type="entry name" value="Nucleoside Triphosphate Pyrophosphohydrolase"/>
    <property type="match status" value="1"/>
</dbReference>
<dbReference type="InterPro" id="IPR015797">
    <property type="entry name" value="NUDIX_hydrolase-like_dom_sf"/>
</dbReference>
<dbReference type="InterPro" id="IPR000086">
    <property type="entry name" value="NUDIX_hydrolase_dom"/>
</dbReference>
<dbReference type="Proteomes" id="UP000603200">
    <property type="component" value="Unassembled WGS sequence"/>
</dbReference>
<gene>
    <name evidence="2" type="ORF">Ahu01nite_094380</name>
</gene>
<sequence>MKGTPRFAVYIIDKILKTYWQTFKPKTYGVKALILHPSDPDVCVLIRQSYGDQERWGLPGGGYRPRKESPESAIRRECREELGLMFEPAVDVLENLVTTAEGKRDHLTLFRVTAQSTRLRPNPEVAEALWTPLDYSGLPAGTRISRFADIAISAHREAGAAPGQGPDA</sequence>
<dbReference type="EMBL" id="BOMN01000142">
    <property type="protein sequence ID" value="GIE26336.1"/>
    <property type="molecule type" value="Genomic_DNA"/>
</dbReference>
<dbReference type="Pfam" id="PF00293">
    <property type="entry name" value="NUDIX"/>
    <property type="match status" value="1"/>
</dbReference>
<evidence type="ECO:0000313" key="2">
    <source>
        <dbReference type="EMBL" id="GIE26336.1"/>
    </source>
</evidence>
<organism evidence="2 3">
    <name type="scientific">Winogradskya humida</name>
    <dbReference type="NCBI Taxonomy" id="113566"/>
    <lineage>
        <taxon>Bacteria</taxon>
        <taxon>Bacillati</taxon>
        <taxon>Actinomycetota</taxon>
        <taxon>Actinomycetes</taxon>
        <taxon>Micromonosporales</taxon>
        <taxon>Micromonosporaceae</taxon>
        <taxon>Winogradskya</taxon>
    </lineage>
</organism>
<name>A0ABQ4A647_9ACTN</name>
<keyword evidence="2" id="KW-0378">Hydrolase</keyword>
<dbReference type="SUPFAM" id="SSF55811">
    <property type="entry name" value="Nudix"/>
    <property type="match status" value="1"/>
</dbReference>
<evidence type="ECO:0000313" key="3">
    <source>
        <dbReference type="Proteomes" id="UP000603200"/>
    </source>
</evidence>
<accession>A0ABQ4A647</accession>
<protein>
    <submittedName>
        <fullName evidence="2">NUDIX hydrolase</fullName>
    </submittedName>
</protein>
<comment type="caution">
    <text evidence="2">The sequence shown here is derived from an EMBL/GenBank/DDBJ whole genome shotgun (WGS) entry which is preliminary data.</text>
</comment>
<proteinExistence type="predicted"/>
<feature type="domain" description="Nudix hydrolase" evidence="1">
    <location>
        <begin position="25"/>
        <end position="153"/>
    </location>
</feature>